<organism evidence="2 3">
    <name type="scientific">Mucilaginibacter terrigena</name>
    <dbReference type="NCBI Taxonomy" id="2492395"/>
    <lineage>
        <taxon>Bacteria</taxon>
        <taxon>Pseudomonadati</taxon>
        <taxon>Bacteroidota</taxon>
        <taxon>Sphingobacteriia</taxon>
        <taxon>Sphingobacteriales</taxon>
        <taxon>Sphingobacteriaceae</taxon>
        <taxon>Mucilaginibacter</taxon>
    </lineage>
</organism>
<dbReference type="InterPro" id="IPR022134">
    <property type="entry name" value="DUF3667"/>
</dbReference>
<evidence type="ECO:0000313" key="2">
    <source>
        <dbReference type="EMBL" id="RYU90514.1"/>
    </source>
</evidence>
<dbReference type="RefSeq" id="WP_129876074.1">
    <property type="nucleotide sequence ID" value="NZ_SEWG01000003.1"/>
</dbReference>
<gene>
    <name evidence="2" type="ORF">EWM62_07605</name>
</gene>
<keyword evidence="1" id="KW-1133">Transmembrane helix</keyword>
<feature type="transmembrane region" description="Helical" evidence="1">
    <location>
        <begin position="187"/>
        <end position="212"/>
    </location>
</feature>
<dbReference type="Pfam" id="PF12412">
    <property type="entry name" value="DUF3667"/>
    <property type="match status" value="1"/>
</dbReference>
<feature type="transmembrane region" description="Helical" evidence="1">
    <location>
        <begin position="91"/>
        <end position="113"/>
    </location>
</feature>
<keyword evidence="1" id="KW-0812">Transmembrane</keyword>
<evidence type="ECO:0000313" key="3">
    <source>
        <dbReference type="Proteomes" id="UP000293331"/>
    </source>
</evidence>
<comment type="caution">
    <text evidence="2">The sequence shown here is derived from an EMBL/GenBank/DDBJ whole genome shotgun (WGS) entry which is preliminary data.</text>
</comment>
<feature type="transmembrane region" description="Helical" evidence="1">
    <location>
        <begin position="259"/>
        <end position="281"/>
    </location>
</feature>
<dbReference type="Proteomes" id="UP000293331">
    <property type="component" value="Unassembled WGS sequence"/>
</dbReference>
<dbReference type="EMBL" id="SEWG01000003">
    <property type="protein sequence ID" value="RYU90514.1"/>
    <property type="molecule type" value="Genomic_DNA"/>
</dbReference>
<keyword evidence="3" id="KW-1185">Reference proteome</keyword>
<dbReference type="AlphaFoldDB" id="A0A4Q5LLB3"/>
<evidence type="ECO:0000256" key="1">
    <source>
        <dbReference type="SAM" id="Phobius"/>
    </source>
</evidence>
<accession>A0A4Q5LLB3</accession>
<reference evidence="2 3" key="1">
    <citation type="submission" date="2019-02" db="EMBL/GenBank/DDBJ databases">
        <title>Bacterial novel species Mucilaginibacter sp. 17JY9-4 isolated from soil.</title>
        <authorList>
            <person name="Jung H.-Y."/>
        </authorList>
    </citation>
    <scope>NUCLEOTIDE SEQUENCE [LARGE SCALE GENOMIC DNA]</scope>
    <source>
        <strain evidence="2 3">17JY9-4</strain>
    </source>
</reference>
<dbReference type="OrthoDB" id="675873at2"/>
<name>A0A4Q5LLB3_9SPHI</name>
<feature type="transmembrane region" description="Helical" evidence="1">
    <location>
        <begin position="218"/>
        <end position="238"/>
    </location>
</feature>
<sequence length="282" mass="32286">MSKPNDIQIIANACPTCGEAFMGKFCYACGEKQINEKDLSLKKFAEQTVDIFTHFDGKFFQSVKYLLLYPGKLTAEFLAGRRVKLMKPLQLYIIINIIYFFLLKQVDLFLYYLKYMVAGPDPVAILARRLVAKGAAHKGISTAAYIEAFDNTLPDTAKAFIILLIPLLAIGLWMLNFTKQKKIVPHIVFATHFFSFMLLFFMIYAAIVILPISKTDVFKAHHSMFVSLVIIPVIWYMYASFKRVYKQSIFITALKTLGFVCWFVLVIAVYRTGIAYVHYLLI</sequence>
<feature type="transmembrane region" description="Helical" evidence="1">
    <location>
        <begin position="157"/>
        <end position="175"/>
    </location>
</feature>
<protein>
    <submittedName>
        <fullName evidence="2">DUF3667 domain-containing protein</fullName>
    </submittedName>
</protein>
<keyword evidence="1" id="KW-0472">Membrane</keyword>
<proteinExistence type="predicted"/>